<dbReference type="RefSeq" id="XP_028139618.1">
    <property type="nucleotide sequence ID" value="XM_028283817.1"/>
</dbReference>
<name>A0A6P7G3M3_DIAVI</name>
<evidence type="ECO:0000313" key="2">
    <source>
        <dbReference type="RefSeq" id="XP_028139618.1"/>
    </source>
</evidence>
<sequence length="869" mass="99527">MKHEHFLRSKSNAKKHRPRECVSESSFLSDNFCSIILGKPGNNLMKKKILAVGEGDFHKILNNKNSSLHQQQVLLCDVEPVTNSKSFEINDKISPTKNDLRAVMDKNKIIKSNIDSNDVNKSTNYNQKILNRSSKIKKERKPRDLVEDSAKFQIGNKNENDTYKTDNNNNNKYSENARQKSVRDEVSYKSLISDLHPELLKTISETQNGDKGPDLSVRNAQTSQMIRLHSSKAEVFLPDQIIHSKQQFGNNKILSDADLNQYSGQDKSKKDSYESNSEEKTDIGKDRTEVTSTRLFRTQSPINDSLINTYESIAYDMSPKNNNLVDVVSEKEYQGQQIKTDSAYKQDILFSGLNLTADSRPCYCETHSQTSRPSILKPSQQRSLNSKVDQYPVKEASSMRSKIFVNKPSQTSNSHVTEDNHLTGNNVGTHKMPLVDTSVNTLEIESVGVQAPEQDITEISSTNSTESLTSEDIICYRPIHNFCGCHNREQIRKAEQRLDHEHILSAEYALPEKNKNVRIQNVAKLNNLRNYPINTVCNKRYHSNNNADRKRYILSSQEDYVTKEMPFSRNQPISKGIFKETPENVIYCENPIQNNGTRNNRSNSLEHRNFYNKNSSLSQNNRTRNTRKKYTYHNPVTSNAENARNDYCAGTCRCCARRGDIPVVPIPPPLEYDVSCSEDDLELIIEDQSDQFFDSDDSNSLPSRYNDLPYQNSDQYINLVQELEEKLQSRNKSRVQRTLQEFERRSRLNKPLEKPVINYEETSESEEPLIRAISELARKRNEDHKNFPCKGKACCTCILPAEKNEIEIKSNYSNNKPRIKTKSHWKQDGTNGTWYRTSKNLPEHVNVTANSVNKFSHNCGCSCTCGKYP</sequence>
<feature type="region of interest" description="Disordered" evidence="1">
    <location>
        <begin position="366"/>
        <end position="387"/>
    </location>
</feature>
<feature type="region of interest" description="Disordered" evidence="1">
    <location>
        <begin position="259"/>
        <end position="286"/>
    </location>
</feature>
<feature type="compositionally biased region" description="Basic and acidic residues" evidence="1">
    <location>
        <begin position="175"/>
        <end position="185"/>
    </location>
</feature>
<feature type="region of interest" description="Disordered" evidence="1">
    <location>
        <begin position="132"/>
        <end position="185"/>
    </location>
</feature>
<protein>
    <submittedName>
        <fullName evidence="2">Myb-like protein D isoform X1</fullName>
    </submittedName>
</protein>
<feature type="compositionally biased region" description="Basic and acidic residues" evidence="1">
    <location>
        <begin position="266"/>
        <end position="286"/>
    </location>
</feature>
<dbReference type="OrthoDB" id="6784240at2759"/>
<organism evidence="2">
    <name type="scientific">Diabrotica virgifera virgifera</name>
    <name type="common">western corn rootworm</name>
    <dbReference type="NCBI Taxonomy" id="50390"/>
    <lineage>
        <taxon>Eukaryota</taxon>
        <taxon>Metazoa</taxon>
        <taxon>Ecdysozoa</taxon>
        <taxon>Arthropoda</taxon>
        <taxon>Hexapoda</taxon>
        <taxon>Insecta</taxon>
        <taxon>Pterygota</taxon>
        <taxon>Neoptera</taxon>
        <taxon>Endopterygota</taxon>
        <taxon>Coleoptera</taxon>
        <taxon>Polyphaga</taxon>
        <taxon>Cucujiformia</taxon>
        <taxon>Chrysomeloidea</taxon>
        <taxon>Chrysomelidae</taxon>
        <taxon>Galerucinae</taxon>
        <taxon>Diabroticina</taxon>
        <taxon>Diabroticites</taxon>
        <taxon>Diabrotica</taxon>
    </lineage>
</organism>
<reference evidence="2" key="1">
    <citation type="submission" date="2025-08" db="UniProtKB">
        <authorList>
            <consortium name="RefSeq"/>
        </authorList>
    </citation>
    <scope>IDENTIFICATION</scope>
    <source>
        <tissue evidence="2">Whole insect</tissue>
    </source>
</reference>
<gene>
    <name evidence="2" type="primary">LOC114333831</name>
</gene>
<evidence type="ECO:0000256" key="1">
    <source>
        <dbReference type="SAM" id="MobiDB-lite"/>
    </source>
</evidence>
<proteinExistence type="predicted"/>
<feature type="region of interest" description="Disordered" evidence="1">
    <location>
        <begin position="407"/>
        <end position="431"/>
    </location>
</feature>
<dbReference type="InParanoid" id="A0A6P7G3M3"/>
<feature type="compositionally biased region" description="Basic and acidic residues" evidence="1">
    <location>
        <begin position="141"/>
        <end position="150"/>
    </location>
</feature>
<accession>A0A6P7G3M3</accession>
<feature type="compositionally biased region" description="Low complexity" evidence="1">
    <location>
        <begin position="165"/>
        <end position="174"/>
    </location>
</feature>
<dbReference type="AlphaFoldDB" id="A0A6P7G3M3"/>